<proteinExistence type="predicted"/>
<keyword evidence="1" id="KW-1133">Transmembrane helix</keyword>
<comment type="caution">
    <text evidence="2">The sequence shown here is derived from an EMBL/GenBank/DDBJ whole genome shotgun (WGS) entry which is preliminary data.</text>
</comment>
<organism evidence="2 3">
    <name type="scientific">Falsiroseomonas bella</name>
    <dbReference type="NCBI Taxonomy" id="2184016"/>
    <lineage>
        <taxon>Bacteria</taxon>
        <taxon>Pseudomonadati</taxon>
        <taxon>Pseudomonadota</taxon>
        <taxon>Alphaproteobacteria</taxon>
        <taxon>Acetobacterales</taxon>
        <taxon>Roseomonadaceae</taxon>
        <taxon>Falsiroseomonas</taxon>
    </lineage>
</organism>
<sequence length="64" mass="6436">MRIEQVLAGLGVVLAVEGLLYAVAPAAMRRLVAALASQPEARLRGAGLAAAVIGLAIAWALTIG</sequence>
<keyword evidence="3" id="KW-1185">Reference proteome</keyword>
<dbReference type="Proteomes" id="UP000245765">
    <property type="component" value="Unassembled WGS sequence"/>
</dbReference>
<dbReference type="Pfam" id="PF09838">
    <property type="entry name" value="DUF2065"/>
    <property type="match status" value="1"/>
</dbReference>
<evidence type="ECO:0000313" key="2">
    <source>
        <dbReference type="EMBL" id="PWS37205.1"/>
    </source>
</evidence>
<dbReference type="RefSeq" id="WP_109870314.1">
    <property type="nucleotide sequence ID" value="NZ_QGNA01000002.1"/>
</dbReference>
<dbReference type="EMBL" id="QGNA01000002">
    <property type="protein sequence ID" value="PWS37205.1"/>
    <property type="molecule type" value="Genomic_DNA"/>
</dbReference>
<evidence type="ECO:0000313" key="3">
    <source>
        <dbReference type="Proteomes" id="UP000245765"/>
    </source>
</evidence>
<name>A0A317FEA3_9PROT</name>
<feature type="transmembrane region" description="Helical" evidence="1">
    <location>
        <begin position="6"/>
        <end position="24"/>
    </location>
</feature>
<gene>
    <name evidence="2" type="ORF">DFH01_10105</name>
</gene>
<reference evidence="3" key="1">
    <citation type="submission" date="2018-05" db="EMBL/GenBank/DDBJ databases">
        <authorList>
            <person name="Du Z."/>
            <person name="Wang X."/>
        </authorList>
    </citation>
    <scope>NUCLEOTIDE SEQUENCE [LARGE SCALE GENOMIC DNA]</scope>
    <source>
        <strain evidence="3">CQN31</strain>
    </source>
</reference>
<keyword evidence="1" id="KW-0472">Membrane</keyword>
<protein>
    <submittedName>
        <fullName evidence="2">DUF2065 domain-containing protein</fullName>
    </submittedName>
</protein>
<feature type="transmembrane region" description="Helical" evidence="1">
    <location>
        <begin position="45"/>
        <end position="63"/>
    </location>
</feature>
<dbReference type="InterPro" id="IPR019201">
    <property type="entry name" value="DUF2065"/>
</dbReference>
<dbReference type="PANTHER" id="PTHR38602">
    <property type="entry name" value="INNER MEMBRANE PROTEIN-RELATED"/>
    <property type="match status" value="1"/>
</dbReference>
<dbReference type="AlphaFoldDB" id="A0A317FEA3"/>
<dbReference type="PANTHER" id="PTHR38602:SF1">
    <property type="entry name" value="INNER MEMBRANE PROTEIN"/>
    <property type="match status" value="1"/>
</dbReference>
<evidence type="ECO:0000256" key="1">
    <source>
        <dbReference type="SAM" id="Phobius"/>
    </source>
</evidence>
<accession>A0A317FEA3</accession>
<keyword evidence="1" id="KW-0812">Transmembrane</keyword>